<name>A0A1I7ZW96_9BILA</name>
<keyword evidence="1" id="KW-0812">Transmembrane</keyword>
<keyword evidence="1" id="KW-1133">Transmembrane helix</keyword>
<keyword evidence="1" id="KW-0472">Membrane</keyword>
<evidence type="ECO:0000256" key="1">
    <source>
        <dbReference type="SAM" id="Phobius"/>
    </source>
</evidence>
<sequence>MPARVSPPSRRISDNDYATKIASTATGVLMTICFFFLPVVWSNMLYKLPLSTSSNCLQHGYYDPWSEFTDLP</sequence>
<feature type="transmembrane region" description="Helical" evidence="1">
    <location>
        <begin position="21"/>
        <end position="41"/>
    </location>
</feature>
<reference evidence="3" key="1">
    <citation type="submission" date="2016-11" db="UniProtKB">
        <authorList>
            <consortium name="WormBaseParasite"/>
        </authorList>
    </citation>
    <scope>IDENTIFICATION</scope>
</reference>
<proteinExistence type="predicted"/>
<dbReference type="Proteomes" id="UP000095287">
    <property type="component" value="Unplaced"/>
</dbReference>
<accession>A0A1I7ZW96</accession>
<keyword evidence="2" id="KW-1185">Reference proteome</keyword>
<evidence type="ECO:0000313" key="2">
    <source>
        <dbReference type="Proteomes" id="UP000095287"/>
    </source>
</evidence>
<dbReference type="AlphaFoldDB" id="A0A1I7ZW96"/>
<dbReference type="WBParaSite" id="L893_g3023.t1">
    <property type="protein sequence ID" value="L893_g3023.t1"/>
    <property type="gene ID" value="L893_g3023"/>
</dbReference>
<evidence type="ECO:0000313" key="3">
    <source>
        <dbReference type="WBParaSite" id="L893_g3023.t1"/>
    </source>
</evidence>
<protein>
    <submittedName>
        <fullName evidence="3">Col_cuticle_N domain-containing protein</fullName>
    </submittedName>
</protein>
<organism evidence="2 3">
    <name type="scientific">Steinernema glaseri</name>
    <dbReference type="NCBI Taxonomy" id="37863"/>
    <lineage>
        <taxon>Eukaryota</taxon>
        <taxon>Metazoa</taxon>
        <taxon>Ecdysozoa</taxon>
        <taxon>Nematoda</taxon>
        <taxon>Chromadorea</taxon>
        <taxon>Rhabditida</taxon>
        <taxon>Tylenchina</taxon>
        <taxon>Panagrolaimomorpha</taxon>
        <taxon>Strongyloidoidea</taxon>
        <taxon>Steinernematidae</taxon>
        <taxon>Steinernema</taxon>
    </lineage>
</organism>